<evidence type="ECO:0000256" key="8">
    <source>
        <dbReference type="ARBA" id="ARBA00023136"/>
    </source>
</evidence>
<keyword evidence="5" id="KW-0303">Gap junction</keyword>
<dbReference type="GeneTree" id="ENSGT01150000286930"/>
<feature type="domain" description="Connexin N-terminal" evidence="10">
    <location>
        <begin position="45"/>
        <end position="78"/>
    </location>
</feature>
<accession>A0A3Q2DFC5</accession>
<dbReference type="OMA" id="HKTRTEN"/>
<evidence type="ECO:0000313" key="13">
    <source>
        <dbReference type="Proteomes" id="UP000265020"/>
    </source>
</evidence>
<feature type="transmembrane region" description="Helical" evidence="9">
    <location>
        <begin position="26"/>
        <end position="43"/>
    </location>
</feature>
<name>A0A3Q2DFC5_CYPVA</name>
<dbReference type="PANTHER" id="PTHR11984">
    <property type="entry name" value="CONNEXIN"/>
    <property type="match status" value="1"/>
</dbReference>
<dbReference type="SMART" id="SM01089">
    <property type="entry name" value="Connexin_CCC"/>
    <property type="match status" value="1"/>
</dbReference>
<dbReference type="InterPro" id="IPR017990">
    <property type="entry name" value="Connexin_CS"/>
</dbReference>
<sequence>MGGGDFGKLSDLLETAQKHSTTVGKVWLTVLFVFRIFVLVTAAKEVWGDEQSNFLCDTNQPGCQLVCYDKTFPISHVRFWVMQIIFVSTPTLIYLGLALHKKHQSINENNQGDSTTEDLKSKSKKEEVQELPLEGGVLKAYVFNIIFKILFEVAFLVAHYFLYGFGLDPMYSCERWPCLTKVLCYVSRPTEKTVFIIFMLVTALVSLLLNVVEGFHLLCKKAKQQKKSIQGNRNEKDGVV</sequence>
<reference evidence="12" key="1">
    <citation type="submission" date="2025-08" db="UniProtKB">
        <authorList>
            <consortium name="Ensembl"/>
        </authorList>
    </citation>
    <scope>IDENTIFICATION</scope>
</reference>
<feature type="transmembrane region" description="Helical" evidence="9">
    <location>
        <begin position="195"/>
        <end position="218"/>
    </location>
</feature>
<dbReference type="AlphaFoldDB" id="A0A3Q2DFC5"/>
<evidence type="ECO:0000259" key="10">
    <source>
        <dbReference type="SMART" id="SM00037"/>
    </source>
</evidence>
<dbReference type="PANTHER" id="PTHR11984:SF49">
    <property type="entry name" value="GAP JUNCTION PROTEIN"/>
    <property type="match status" value="1"/>
</dbReference>
<feature type="domain" description="Connexin cysteine-rich" evidence="11">
    <location>
        <begin position="151"/>
        <end position="217"/>
    </location>
</feature>
<protein>
    <submittedName>
        <fullName evidence="12">Gap junction alpha-3 protein-like</fullName>
    </submittedName>
</protein>
<dbReference type="PROSITE" id="PS00407">
    <property type="entry name" value="CONNEXINS_1"/>
    <property type="match status" value="1"/>
</dbReference>
<evidence type="ECO:0000256" key="9">
    <source>
        <dbReference type="SAM" id="Phobius"/>
    </source>
</evidence>
<keyword evidence="6" id="KW-0965">Cell junction</keyword>
<dbReference type="InterPro" id="IPR000500">
    <property type="entry name" value="Connexin"/>
</dbReference>
<dbReference type="InterPro" id="IPR038359">
    <property type="entry name" value="Connexin_N_sf"/>
</dbReference>
<reference evidence="12" key="2">
    <citation type="submission" date="2025-09" db="UniProtKB">
        <authorList>
            <consortium name="Ensembl"/>
        </authorList>
    </citation>
    <scope>IDENTIFICATION</scope>
</reference>
<keyword evidence="3" id="KW-1003">Cell membrane</keyword>
<comment type="subcellular location">
    <subcellularLocation>
        <location evidence="1">Cell junction</location>
        <location evidence="1">Gap junction</location>
    </subcellularLocation>
    <subcellularLocation>
        <location evidence="2">Cell membrane</location>
        <topology evidence="2">Multi-pass membrane protein</topology>
    </subcellularLocation>
</comment>
<dbReference type="SMART" id="SM00037">
    <property type="entry name" value="CNX"/>
    <property type="match status" value="1"/>
</dbReference>
<keyword evidence="13" id="KW-1185">Reference proteome</keyword>
<dbReference type="GO" id="GO:0005243">
    <property type="term" value="F:gap junction channel activity"/>
    <property type="evidence" value="ECO:0007669"/>
    <property type="project" value="TreeGrafter"/>
</dbReference>
<dbReference type="STRING" id="28743.ENSCVAP00000017687"/>
<evidence type="ECO:0000256" key="2">
    <source>
        <dbReference type="ARBA" id="ARBA00004651"/>
    </source>
</evidence>
<organism evidence="12 13">
    <name type="scientific">Cyprinodon variegatus</name>
    <name type="common">Sheepshead minnow</name>
    <dbReference type="NCBI Taxonomy" id="28743"/>
    <lineage>
        <taxon>Eukaryota</taxon>
        <taxon>Metazoa</taxon>
        <taxon>Chordata</taxon>
        <taxon>Craniata</taxon>
        <taxon>Vertebrata</taxon>
        <taxon>Euteleostomi</taxon>
        <taxon>Actinopterygii</taxon>
        <taxon>Neopterygii</taxon>
        <taxon>Teleostei</taxon>
        <taxon>Neoteleostei</taxon>
        <taxon>Acanthomorphata</taxon>
        <taxon>Ovalentaria</taxon>
        <taxon>Atherinomorphae</taxon>
        <taxon>Cyprinodontiformes</taxon>
        <taxon>Cyprinodontidae</taxon>
        <taxon>Cyprinodon</taxon>
    </lineage>
</organism>
<dbReference type="InterPro" id="IPR019570">
    <property type="entry name" value="Connexin_CCC"/>
</dbReference>
<feature type="transmembrane region" description="Helical" evidence="9">
    <location>
        <begin position="141"/>
        <end position="162"/>
    </location>
</feature>
<dbReference type="GO" id="GO:0007267">
    <property type="term" value="P:cell-cell signaling"/>
    <property type="evidence" value="ECO:0007669"/>
    <property type="project" value="TreeGrafter"/>
</dbReference>
<dbReference type="GO" id="GO:0005922">
    <property type="term" value="C:connexin complex"/>
    <property type="evidence" value="ECO:0007669"/>
    <property type="project" value="InterPro"/>
</dbReference>
<dbReference type="InterPro" id="IPR013092">
    <property type="entry name" value="Connexin_N"/>
</dbReference>
<evidence type="ECO:0000259" key="11">
    <source>
        <dbReference type="SMART" id="SM01089"/>
    </source>
</evidence>
<evidence type="ECO:0000256" key="5">
    <source>
        <dbReference type="ARBA" id="ARBA00022868"/>
    </source>
</evidence>
<dbReference type="Ensembl" id="ENSCVAT00000032423.1">
    <property type="protein sequence ID" value="ENSCVAP00000017687.1"/>
    <property type="gene ID" value="ENSCVAG00000020817.1"/>
</dbReference>
<evidence type="ECO:0000256" key="6">
    <source>
        <dbReference type="ARBA" id="ARBA00022949"/>
    </source>
</evidence>
<dbReference type="PRINTS" id="PR00206">
    <property type="entry name" value="CONNEXIN"/>
</dbReference>
<keyword evidence="8 9" id="KW-0472">Membrane</keyword>
<evidence type="ECO:0000256" key="3">
    <source>
        <dbReference type="ARBA" id="ARBA00022475"/>
    </source>
</evidence>
<proteinExistence type="predicted"/>
<keyword evidence="4 9" id="KW-0812">Transmembrane</keyword>
<keyword evidence="7 9" id="KW-1133">Transmembrane helix</keyword>
<evidence type="ECO:0000256" key="1">
    <source>
        <dbReference type="ARBA" id="ARBA00004610"/>
    </source>
</evidence>
<feature type="transmembrane region" description="Helical" evidence="9">
    <location>
        <begin position="79"/>
        <end position="99"/>
    </location>
</feature>
<evidence type="ECO:0000313" key="12">
    <source>
        <dbReference type="Ensembl" id="ENSCVAP00000017687.1"/>
    </source>
</evidence>
<dbReference type="Pfam" id="PF00029">
    <property type="entry name" value="Connexin"/>
    <property type="match status" value="1"/>
</dbReference>
<evidence type="ECO:0000256" key="7">
    <source>
        <dbReference type="ARBA" id="ARBA00022989"/>
    </source>
</evidence>
<dbReference type="Gene3D" id="1.20.1440.80">
    <property type="entry name" value="Gap junction channel protein cysteine-rich domain"/>
    <property type="match status" value="1"/>
</dbReference>
<evidence type="ECO:0000256" key="4">
    <source>
        <dbReference type="ARBA" id="ARBA00022692"/>
    </source>
</evidence>
<dbReference type="Proteomes" id="UP000265020">
    <property type="component" value="Unassembled WGS sequence"/>
</dbReference>